<name>A0A2I2FFZ9_ASPCN</name>
<feature type="transmembrane region" description="Helical" evidence="1">
    <location>
        <begin position="56"/>
        <end position="81"/>
    </location>
</feature>
<sequence>MDQPEERLLVRRAKLISSVVLMVVEAWLLQIEGWMGCVSSYTLLNTNYILSDLRRLCIPCVVALAGYLLSCRLLVIVTVTLSGQLPL</sequence>
<accession>A0A2I2FFZ9</accession>
<keyword evidence="1" id="KW-1133">Transmembrane helix</keyword>
<evidence type="ECO:0000313" key="3">
    <source>
        <dbReference type="Proteomes" id="UP000234585"/>
    </source>
</evidence>
<protein>
    <submittedName>
        <fullName evidence="2">Uncharacterized protein</fullName>
    </submittedName>
</protein>
<organism evidence="2 3">
    <name type="scientific">Aspergillus candidus</name>
    <dbReference type="NCBI Taxonomy" id="41067"/>
    <lineage>
        <taxon>Eukaryota</taxon>
        <taxon>Fungi</taxon>
        <taxon>Dikarya</taxon>
        <taxon>Ascomycota</taxon>
        <taxon>Pezizomycotina</taxon>
        <taxon>Eurotiomycetes</taxon>
        <taxon>Eurotiomycetidae</taxon>
        <taxon>Eurotiales</taxon>
        <taxon>Aspergillaceae</taxon>
        <taxon>Aspergillus</taxon>
        <taxon>Aspergillus subgen. Circumdati</taxon>
    </lineage>
</organism>
<feature type="transmembrane region" description="Helical" evidence="1">
    <location>
        <begin position="20"/>
        <end position="44"/>
    </location>
</feature>
<keyword evidence="1" id="KW-0812">Transmembrane</keyword>
<gene>
    <name evidence="2" type="ORF">BDW47DRAFT_13856</name>
</gene>
<proteinExistence type="predicted"/>
<keyword evidence="1" id="KW-0472">Membrane</keyword>
<dbReference type="Proteomes" id="UP000234585">
    <property type="component" value="Unassembled WGS sequence"/>
</dbReference>
<evidence type="ECO:0000313" key="2">
    <source>
        <dbReference type="EMBL" id="PLB39552.1"/>
    </source>
</evidence>
<evidence type="ECO:0000256" key="1">
    <source>
        <dbReference type="SAM" id="Phobius"/>
    </source>
</evidence>
<keyword evidence="3" id="KW-1185">Reference proteome</keyword>
<reference evidence="2 3" key="1">
    <citation type="submission" date="2017-12" db="EMBL/GenBank/DDBJ databases">
        <authorList>
            <consortium name="DOE Joint Genome Institute"/>
            <person name="Haridas S."/>
            <person name="Kjaerbolling I."/>
            <person name="Vesth T.C."/>
            <person name="Frisvad J.C."/>
            <person name="Nybo J.L."/>
            <person name="Theobald S."/>
            <person name="Kuo A."/>
            <person name="Bowyer P."/>
            <person name="Matsuda Y."/>
            <person name="Mondo S."/>
            <person name="Lyhne E.K."/>
            <person name="Kogle M.E."/>
            <person name="Clum A."/>
            <person name="Lipzen A."/>
            <person name="Salamov A."/>
            <person name="Ngan C.Y."/>
            <person name="Daum C."/>
            <person name="Chiniquy J."/>
            <person name="Barry K."/>
            <person name="LaButti K."/>
            <person name="Simmons B.A."/>
            <person name="Magnuson J.K."/>
            <person name="Mortensen U.H."/>
            <person name="Larsen T.O."/>
            <person name="Grigoriev I.V."/>
            <person name="Baker S.E."/>
            <person name="Andersen M.R."/>
            <person name="Nordberg H.P."/>
            <person name="Cantor M.N."/>
            <person name="Hua S.X."/>
        </authorList>
    </citation>
    <scope>NUCLEOTIDE SEQUENCE [LARGE SCALE GENOMIC DNA]</scope>
    <source>
        <strain evidence="2 3">CBS 102.13</strain>
    </source>
</reference>
<dbReference type="GeneID" id="36525462"/>
<dbReference type="AlphaFoldDB" id="A0A2I2FFZ9"/>
<dbReference type="RefSeq" id="XP_024673564.1">
    <property type="nucleotide sequence ID" value="XM_024818302.1"/>
</dbReference>
<dbReference type="EMBL" id="KZ559129">
    <property type="protein sequence ID" value="PLB39552.1"/>
    <property type="molecule type" value="Genomic_DNA"/>
</dbReference>